<dbReference type="GO" id="GO:0005524">
    <property type="term" value="F:ATP binding"/>
    <property type="evidence" value="ECO:0007669"/>
    <property type="project" value="UniProtKB-UniRule"/>
</dbReference>
<dbReference type="STRING" id="1137280.D777_02843"/>
<evidence type="ECO:0000313" key="11">
    <source>
        <dbReference type="EMBL" id="KEF30901.1"/>
    </source>
</evidence>
<sequence length="715" mass="78606">MTDATTATPDIEQWAQFQQQLARRGERRLVLLDGEREQSLIWLQRLLPSLRVEHGVWVGASGESPDSRLTEIPSSKARSLLGSELSLAVWDGWWGNPPDAFAALSGTLMAGGLLFWLMPPLAQWRQFEDPDYRRTGLDEAEGHSFAARMADILAADPDVIHVPVSDGEGCPTLPKPECTFAIQTTEDQRQVVEQLVGFGLGRRKRPLVITADRGRGKSAALGMAAAELLRKGRKHILVTSPNRDNVTTLFRHARQSLGHSAVSVDENRLESANGAVLEYLPVQELIAQSPSAEAILVDEAAAIPAFLLKQILQGWPRVAFASTVHGYEGAGRGFSIRFRRVLEQETPQWRAVSMVRPIRWAEGDPLERVISNLFLLASDSDQTPELAPDTEELIIEPWSPAGAPETELSQAFGLLVEAHYRTTPADLRQWLDDPSARTWRARIGHHVVGLLWGAVEGGLDTELAQQVMLGNRRLRGHLLPQSLASHSGFPEAACQRCFRVVRIAVADHARRQRIGQRLVAAARDAMVDEGLNAIGTSFGGSCDLLDFWQSCGFRLVRVGLQREATSGEYPVQMMAGLDSAGVDLAERLQSRLTEHWLTLVPLAWAAMEPGLLGRLTAALPVSVELGEDDIRDAGSFADGHRGYLLSLPVLKKLCLTPGRMEQILDQGDAALWCAAVLLQWKWSRLQKAGLCTGQRDGEDRLRALTRKLLEPGAGE</sequence>
<dbReference type="EMBL" id="ANIE01000007">
    <property type="protein sequence ID" value="KEF30901.1"/>
    <property type="molecule type" value="Genomic_DNA"/>
</dbReference>
<dbReference type="InterPro" id="IPR016181">
    <property type="entry name" value="Acyl_CoA_acyltransferase"/>
</dbReference>
<proteinExistence type="inferred from homology"/>
<evidence type="ECO:0000259" key="10">
    <source>
        <dbReference type="PROSITE" id="PS51186"/>
    </source>
</evidence>
<evidence type="ECO:0000256" key="5">
    <source>
        <dbReference type="ARBA" id="ARBA00022741"/>
    </source>
</evidence>
<feature type="domain" description="N-acetyltransferase" evidence="10">
    <location>
        <begin position="393"/>
        <end position="576"/>
    </location>
</feature>
<evidence type="ECO:0000256" key="6">
    <source>
        <dbReference type="ARBA" id="ARBA00022840"/>
    </source>
</evidence>
<evidence type="ECO:0000256" key="9">
    <source>
        <dbReference type="HAMAP-Rule" id="MF_01886"/>
    </source>
</evidence>
<evidence type="ECO:0000256" key="7">
    <source>
        <dbReference type="ARBA" id="ARBA00022884"/>
    </source>
</evidence>
<dbReference type="Gene3D" id="3.40.630.30">
    <property type="match status" value="1"/>
</dbReference>
<keyword evidence="5 9" id="KW-0547">Nucleotide-binding</keyword>
<dbReference type="GO" id="GO:0005737">
    <property type="term" value="C:cytoplasm"/>
    <property type="evidence" value="ECO:0007669"/>
    <property type="project" value="UniProtKB-SubCell"/>
</dbReference>
<comment type="subcellular location">
    <subcellularLocation>
        <location evidence="9">Cytoplasm</location>
    </subcellularLocation>
</comment>
<gene>
    <name evidence="9" type="primary">tmcA</name>
    <name evidence="11" type="ORF">D777_02843</name>
</gene>
<dbReference type="Gene3D" id="1.20.120.890">
    <property type="entry name" value="tRNA(Met) cytidine acetyltransferase, tail domain"/>
    <property type="match status" value="1"/>
</dbReference>
<dbReference type="Pfam" id="PF05127">
    <property type="entry name" value="NAT10_TcmA_helicase"/>
    <property type="match status" value="1"/>
</dbReference>
<keyword evidence="12" id="KW-1185">Reference proteome</keyword>
<dbReference type="InterPro" id="IPR038321">
    <property type="entry name" value="TmcA_C_sf"/>
</dbReference>
<dbReference type="EC" id="2.3.1.193" evidence="9"/>
<evidence type="ECO:0000256" key="4">
    <source>
        <dbReference type="ARBA" id="ARBA00022694"/>
    </source>
</evidence>
<evidence type="ECO:0000313" key="12">
    <source>
        <dbReference type="Proteomes" id="UP000035057"/>
    </source>
</evidence>
<dbReference type="InterPro" id="IPR024914">
    <property type="entry name" value="tRNA_acetyltr_TmcA"/>
</dbReference>
<keyword evidence="6 9" id="KW-0067">ATP-binding</keyword>
<dbReference type="GO" id="GO:0002101">
    <property type="term" value="P:tRNA wobble cytosine modification"/>
    <property type="evidence" value="ECO:0007669"/>
    <property type="project" value="UniProtKB-UniRule"/>
</dbReference>
<dbReference type="GO" id="GO:0051391">
    <property type="term" value="P:tRNA acetylation"/>
    <property type="evidence" value="ECO:0007669"/>
    <property type="project" value="UniProtKB-UniRule"/>
</dbReference>
<dbReference type="InterPro" id="IPR027417">
    <property type="entry name" value="P-loop_NTPase"/>
</dbReference>
<dbReference type="SUPFAM" id="SSF52540">
    <property type="entry name" value="P-loop containing nucleoside triphosphate hydrolases"/>
    <property type="match status" value="1"/>
</dbReference>
<dbReference type="OrthoDB" id="5578851at2"/>
<dbReference type="PANTHER" id="PTHR10925:SF5">
    <property type="entry name" value="RNA CYTIDINE ACETYLTRANSFERASE"/>
    <property type="match status" value="1"/>
</dbReference>
<organism evidence="11 12">
    <name type="scientific">Marinobacter nitratireducens</name>
    <dbReference type="NCBI Taxonomy" id="1137280"/>
    <lineage>
        <taxon>Bacteria</taxon>
        <taxon>Pseudomonadati</taxon>
        <taxon>Pseudomonadota</taxon>
        <taxon>Gammaproteobacteria</taxon>
        <taxon>Pseudomonadales</taxon>
        <taxon>Marinobacteraceae</taxon>
        <taxon>Marinobacter</taxon>
    </lineage>
</organism>
<keyword evidence="4 9" id="KW-0819">tRNA processing</keyword>
<feature type="binding site" evidence="9">
    <location>
        <position position="188"/>
    </location>
    <ligand>
        <name>ATP</name>
        <dbReference type="ChEBI" id="CHEBI:30616"/>
    </ligand>
</feature>
<keyword evidence="2 9" id="KW-0820">tRNA-binding</keyword>
<dbReference type="SUPFAM" id="SSF55729">
    <property type="entry name" value="Acyl-CoA N-acyltransferases (Nat)"/>
    <property type="match status" value="1"/>
</dbReference>
<keyword evidence="1 9" id="KW-0963">Cytoplasm</keyword>
<feature type="binding site" evidence="9">
    <location>
        <begin position="503"/>
        <end position="505"/>
    </location>
    <ligand>
        <name>acetyl-CoA</name>
        <dbReference type="ChEBI" id="CHEBI:57288"/>
    </ligand>
</feature>
<dbReference type="RefSeq" id="WP_051669094.1">
    <property type="nucleotide sequence ID" value="NZ_ANIE01000007.1"/>
</dbReference>
<evidence type="ECO:0000256" key="8">
    <source>
        <dbReference type="ARBA" id="ARBA00023315"/>
    </source>
</evidence>
<dbReference type="InterPro" id="IPR000182">
    <property type="entry name" value="GNAT_dom"/>
</dbReference>
<feature type="binding site" evidence="9">
    <location>
        <position position="359"/>
    </location>
    <ligand>
        <name>ATP</name>
        <dbReference type="ChEBI" id="CHEBI:30616"/>
    </ligand>
</feature>
<dbReference type="GO" id="GO:1904812">
    <property type="term" value="P:rRNA acetylation involved in maturation of SSU-rRNA"/>
    <property type="evidence" value="ECO:0007669"/>
    <property type="project" value="TreeGrafter"/>
</dbReference>
<dbReference type="InterPro" id="IPR007807">
    <property type="entry name" value="TcmA/NAT10_helicase"/>
</dbReference>
<evidence type="ECO:0000256" key="3">
    <source>
        <dbReference type="ARBA" id="ARBA00022679"/>
    </source>
</evidence>
<dbReference type="AlphaFoldDB" id="A0A072N055"/>
<accession>A0A072N055</accession>
<keyword evidence="3 9" id="KW-0808">Transferase</keyword>
<keyword evidence="7 9" id="KW-0694">RNA-binding</keyword>
<evidence type="ECO:0000256" key="2">
    <source>
        <dbReference type="ARBA" id="ARBA00022555"/>
    </source>
</evidence>
<dbReference type="Gene3D" id="3.40.50.11040">
    <property type="match status" value="1"/>
</dbReference>
<dbReference type="PATRIC" id="fig|1137280.3.peg.2661"/>
<dbReference type="GO" id="GO:1990883">
    <property type="term" value="F:18S rRNA cytidine N-acetyltransferase activity"/>
    <property type="evidence" value="ECO:0007669"/>
    <property type="project" value="TreeGrafter"/>
</dbReference>
<dbReference type="HAMAP" id="MF_01886">
    <property type="entry name" value="tRNA_acetyltr_TmcA"/>
    <property type="match status" value="1"/>
</dbReference>
<comment type="catalytic activity">
    <reaction evidence="9">
        <text>cytidine(34) in elongator tRNA(Met) + acetyl-CoA + ATP + H2O = N(4)-acetylcytidine(34) in elongator tRNA(Met) + ADP + phosphate + CoA + H(+)</text>
        <dbReference type="Rhea" id="RHEA:43788"/>
        <dbReference type="Rhea" id="RHEA-COMP:10693"/>
        <dbReference type="Rhea" id="RHEA-COMP:10694"/>
        <dbReference type="ChEBI" id="CHEBI:15377"/>
        <dbReference type="ChEBI" id="CHEBI:15378"/>
        <dbReference type="ChEBI" id="CHEBI:30616"/>
        <dbReference type="ChEBI" id="CHEBI:43474"/>
        <dbReference type="ChEBI" id="CHEBI:57287"/>
        <dbReference type="ChEBI" id="CHEBI:57288"/>
        <dbReference type="ChEBI" id="CHEBI:74900"/>
        <dbReference type="ChEBI" id="CHEBI:82748"/>
        <dbReference type="ChEBI" id="CHEBI:456216"/>
        <dbReference type="EC" id="2.3.1.193"/>
    </reaction>
</comment>
<dbReference type="InterPro" id="IPR032672">
    <property type="entry name" value="TmcA/NAT10/Kre33"/>
</dbReference>
<dbReference type="Pfam" id="PF08351">
    <property type="entry name" value="TmcA_N"/>
    <property type="match status" value="1"/>
</dbReference>
<dbReference type="Proteomes" id="UP000035057">
    <property type="component" value="Unassembled WGS sequence"/>
</dbReference>
<comment type="caution">
    <text evidence="11">The sequence shown here is derived from an EMBL/GenBank/DDBJ whole genome shotgun (WGS) entry which is preliminary data.</text>
</comment>
<reference evidence="11 12" key="1">
    <citation type="submission" date="2012-12" db="EMBL/GenBank/DDBJ databases">
        <title>Genome assembly of Marinobacter sp. AK21.</title>
        <authorList>
            <person name="Khatri I."/>
            <person name="Kumar R."/>
            <person name="Vaidya B."/>
            <person name="Subramanian S."/>
            <person name="Pinnaka A."/>
        </authorList>
    </citation>
    <scope>NUCLEOTIDE SEQUENCE [LARGE SCALE GENOMIC DNA]</scope>
    <source>
        <strain evidence="11 12">AK21</strain>
    </source>
</reference>
<dbReference type="GO" id="GO:0000049">
    <property type="term" value="F:tRNA binding"/>
    <property type="evidence" value="ECO:0007669"/>
    <property type="project" value="UniProtKB-UniRule"/>
</dbReference>
<protein>
    <recommendedName>
        <fullName evidence="9">tRNA(Met) cytidine acetyltransferase TmcA</fullName>
        <ecNumber evidence="9">2.3.1.193</ecNumber>
    </recommendedName>
</protein>
<comment type="caution">
    <text evidence="9">Lacks conserved residue(s) required for the propagation of feature annotation.</text>
</comment>
<evidence type="ECO:0000256" key="1">
    <source>
        <dbReference type="ARBA" id="ARBA00022490"/>
    </source>
</evidence>
<comment type="similarity">
    <text evidence="9">Belongs to the TmcA family.</text>
</comment>
<dbReference type="Gene3D" id="3.40.50.300">
    <property type="entry name" value="P-loop containing nucleotide triphosphate hydrolases"/>
    <property type="match status" value="1"/>
</dbReference>
<comment type="function">
    <text evidence="9">Catalyzes the formation of N(4)-acetylcytidine (ac(4)C) at the wobble position of tRNA(Met), by using acetyl-CoA as an acetyl donor and ATP (or GTP).</text>
</comment>
<name>A0A072N055_9GAMM</name>
<dbReference type="InterPro" id="IPR013562">
    <property type="entry name" value="TmcA/NAT10_N"/>
</dbReference>
<dbReference type="PROSITE" id="PS51186">
    <property type="entry name" value="GNAT"/>
    <property type="match status" value="1"/>
</dbReference>
<dbReference type="GO" id="GO:0051392">
    <property type="term" value="F:tRNA cytidine N4-acetyltransferase activity"/>
    <property type="evidence" value="ECO:0007669"/>
    <property type="project" value="UniProtKB-UniRule"/>
</dbReference>
<dbReference type="Pfam" id="PF00583">
    <property type="entry name" value="Acetyltransf_1"/>
    <property type="match status" value="1"/>
</dbReference>
<keyword evidence="8 9" id="KW-0012">Acyltransferase</keyword>
<dbReference type="PANTHER" id="PTHR10925">
    <property type="entry name" value="N-ACETYLTRANSFERASE 10"/>
    <property type="match status" value="1"/>
</dbReference>